<dbReference type="OrthoDB" id="2020070at2759"/>
<reference evidence="1" key="1">
    <citation type="submission" date="2022-03" db="EMBL/GenBank/DDBJ databases">
        <authorList>
            <person name="Martin C."/>
        </authorList>
    </citation>
    <scope>NUCLEOTIDE SEQUENCE</scope>
</reference>
<keyword evidence="2" id="KW-1185">Reference proteome</keyword>
<protein>
    <submittedName>
        <fullName evidence="1">Uncharacterized protein</fullName>
    </submittedName>
</protein>
<dbReference type="PANTHER" id="PTHR33604">
    <property type="entry name" value="OSJNBA0004B13.7 PROTEIN"/>
    <property type="match status" value="1"/>
</dbReference>
<dbReference type="Gene3D" id="3.90.550.10">
    <property type="entry name" value="Spore Coat Polysaccharide Biosynthesis Protein SpsA, Chain A"/>
    <property type="match status" value="1"/>
</dbReference>
<dbReference type="Proteomes" id="UP000749559">
    <property type="component" value="Unassembled WGS sequence"/>
</dbReference>
<evidence type="ECO:0000313" key="1">
    <source>
        <dbReference type="EMBL" id="CAH1781485.1"/>
    </source>
</evidence>
<proteinExistence type="predicted"/>
<dbReference type="PANTHER" id="PTHR33604:SF3">
    <property type="entry name" value="OSJNBA0004B13.7 PROTEIN"/>
    <property type="match status" value="1"/>
</dbReference>
<organism evidence="1 2">
    <name type="scientific">Owenia fusiformis</name>
    <name type="common">Polychaete worm</name>
    <dbReference type="NCBI Taxonomy" id="6347"/>
    <lineage>
        <taxon>Eukaryota</taxon>
        <taxon>Metazoa</taxon>
        <taxon>Spiralia</taxon>
        <taxon>Lophotrochozoa</taxon>
        <taxon>Annelida</taxon>
        <taxon>Polychaeta</taxon>
        <taxon>Sedentaria</taxon>
        <taxon>Canalipalpata</taxon>
        <taxon>Sabellida</taxon>
        <taxon>Oweniida</taxon>
        <taxon>Oweniidae</taxon>
        <taxon>Owenia</taxon>
    </lineage>
</organism>
<dbReference type="AlphaFoldDB" id="A0A8S4NKF3"/>
<accession>A0A8S4NKF3</accession>
<name>A0A8S4NKF3_OWEFU</name>
<feature type="non-terminal residue" evidence="1">
    <location>
        <position position="1"/>
    </location>
</feature>
<dbReference type="CDD" id="cd00761">
    <property type="entry name" value="Glyco_tranf_GTA_type"/>
    <property type="match status" value="1"/>
</dbReference>
<dbReference type="SUPFAM" id="SSF53448">
    <property type="entry name" value="Nucleotide-diphospho-sugar transferases"/>
    <property type="match status" value="1"/>
</dbReference>
<dbReference type="InterPro" id="IPR029044">
    <property type="entry name" value="Nucleotide-diphossugar_trans"/>
</dbReference>
<comment type="caution">
    <text evidence="1">The sequence shown here is derived from an EMBL/GenBank/DDBJ whole genome shotgun (WGS) entry which is preliminary data.</text>
</comment>
<sequence length="324" mass="38828">RNNDTKLLFFTFIMMIYITYRNLKSKHYVQKPIQRQTLRLIVLTLNRADSLKKCLNSINEANYIGFQVILDIWIDRSTEMEVDQDTLETAQKFNFIHGEKIVHVHKEHVGLYGQWINTWTPDPAMREIGLILEDDVDLSVHFLHWLKQANAIYGRDPRISGISLSTIYPDMLAASARYLAVQSEFNHYLYKISGTWGFSPNPHHWSKFQKWFHEIRKNATFKPYVENLHQTDAYQRLEEKGKEGSMWSMWWIYYMHTHGLHCVFPNLPDGQVFAQHRQERGLHYNRQRDTWEDHLVKQWNISYIDFFGPVPKYDYKGRMSIYRY</sequence>
<gene>
    <name evidence="1" type="ORF">OFUS_LOCUS8059</name>
</gene>
<dbReference type="EMBL" id="CAIIXF020000004">
    <property type="protein sequence ID" value="CAH1781485.1"/>
    <property type="molecule type" value="Genomic_DNA"/>
</dbReference>
<evidence type="ECO:0000313" key="2">
    <source>
        <dbReference type="Proteomes" id="UP000749559"/>
    </source>
</evidence>